<evidence type="ECO:0000259" key="3">
    <source>
        <dbReference type="PROSITE" id="PS51186"/>
    </source>
</evidence>
<dbReference type="InterPro" id="IPR051556">
    <property type="entry name" value="N-term/lysine_N-AcTrnsfr"/>
</dbReference>
<evidence type="ECO:0000313" key="5">
    <source>
        <dbReference type="Proteomes" id="UP000698028"/>
    </source>
</evidence>
<dbReference type="PANTHER" id="PTHR42919">
    <property type="entry name" value="N-ALPHA-ACETYLTRANSFERASE"/>
    <property type="match status" value="1"/>
</dbReference>
<dbReference type="PROSITE" id="PS51186">
    <property type="entry name" value="GNAT"/>
    <property type="match status" value="1"/>
</dbReference>
<name>A0ABS6V702_9SPHN</name>
<dbReference type="Pfam" id="PF00583">
    <property type="entry name" value="Acetyltransf_1"/>
    <property type="match status" value="1"/>
</dbReference>
<dbReference type="EMBL" id="JAHVAH010000001">
    <property type="protein sequence ID" value="MBW0145145.1"/>
    <property type="molecule type" value="Genomic_DNA"/>
</dbReference>
<feature type="domain" description="N-acetyltransferase" evidence="3">
    <location>
        <begin position="4"/>
        <end position="154"/>
    </location>
</feature>
<keyword evidence="2" id="KW-0012">Acyltransferase</keyword>
<dbReference type="RefSeq" id="WP_218633075.1">
    <property type="nucleotide sequence ID" value="NZ_JAHVAH010000001.1"/>
</dbReference>
<keyword evidence="1" id="KW-0808">Transferase</keyword>
<dbReference type="Proteomes" id="UP000698028">
    <property type="component" value="Unassembled WGS sequence"/>
</dbReference>
<dbReference type="CDD" id="cd04301">
    <property type="entry name" value="NAT_SF"/>
    <property type="match status" value="1"/>
</dbReference>
<evidence type="ECO:0000313" key="4">
    <source>
        <dbReference type="EMBL" id="MBW0145145.1"/>
    </source>
</evidence>
<evidence type="ECO:0000256" key="1">
    <source>
        <dbReference type="ARBA" id="ARBA00022679"/>
    </source>
</evidence>
<accession>A0ABS6V702</accession>
<reference evidence="4 5" key="1">
    <citation type="submission" date="2021-07" db="EMBL/GenBank/DDBJ databases">
        <title>The draft genome sequence of Sphingomicrobium sp. B8.</title>
        <authorList>
            <person name="Mu L."/>
        </authorList>
    </citation>
    <scope>NUCLEOTIDE SEQUENCE [LARGE SCALE GENOMIC DNA]</scope>
    <source>
        <strain evidence="4 5">B8</strain>
    </source>
</reference>
<protein>
    <submittedName>
        <fullName evidence="4">GNAT family N-acetyltransferase</fullName>
    </submittedName>
</protein>
<comment type="caution">
    <text evidence="4">The sequence shown here is derived from an EMBL/GenBank/DDBJ whole genome shotgun (WGS) entry which is preliminary data.</text>
</comment>
<proteinExistence type="predicted"/>
<keyword evidence="5" id="KW-1185">Reference proteome</keyword>
<evidence type="ECO:0000256" key="2">
    <source>
        <dbReference type="ARBA" id="ARBA00023315"/>
    </source>
</evidence>
<sequence>MSDVAIRRIGDGDVADLRSLNALFHEVFNADEPDYRDYAEAPPSDAYLAARCTDPDFLALGAWEGDRPVGALAGYILRKWEQERAEIFIYDLAVAADRRRRGIATALIEAAREVARDVGAWTLFLGADQGDEGPIALYSKLGRREDVHHFDIEP</sequence>
<dbReference type="PANTHER" id="PTHR42919:SF8">
    <property type="entry name" value="N-ALPHA-ACETYLTRANSFERASE 50"/>
    <property type="match status" value="1"/>
</dbReference>
<gene>
    <name evidence="4" type="ORF">KTQ36_07535</name>
</gene>
<dbReference type="InterPro" id="IPR000182">
    <property type="entry name" value="GNAT_dom"/>
</dbReference>
<organism evidence="4 5">
    <name type="scientific">Sphingomicrobium clamense</name>
    <dbReference type="NCBI Taxonomy" id="2851013"/>
    <lineage>
        <taxon>Bacteria</taxon>
        <taxon>Pseudomonadati</taxon>
        <taxon>Pseudomonadota</taxon>
        <taxon>Alphaproteobacteria</taxon>
        <taxon>Sphingomonadales</taxon>
        <taxon>Sphingomonadaceae</taxon>
        <taxon>Sphingomicrobium</taxon>
    </lineage>
</organism>